<sequence>MMTLFIYLMLVVAGVSQARDLRTFDQQVTDALNALVPLDARLDQYTVLNYQNMASSKNFSHDNAKQPLFTSVDNQAISGATYKAYNNLISFYNQPDVDIPEVVTTDWESTIDTFLDAVMSTAVMQSTQQFLTKQGTISDGVSFKALLHSLWFTQYARNAAVGSSGFESVFSGEIEGGDVIRFNNWFRFYEQETTGQVNYHGWFTKEAGVLLSLQFSWREWKAMQTAMLLNTSPEFEMAVYTICALNGGQCEMTINNQPVTIFASTLKEDGVTVIDQCYPGVSGSSPTKKPSATTKKSSASDPDLQTLVDNMRAADVDKAGPNDYILNWGNKASGNTKTSPNQLFTYVNESLFQRPVYATLIDVFNKNLFTPEVCTAEQAMTGFRKATLQQVFDTWTATDVFNLAFQYLQKKKYSHATDMATLKAFLWNLWFGTYSRCNGAIGSSGWEHVFVGEWKGTTIDGQHDWTRYYLLQKADHINYHGYYSYVVNLTGTFQYTWENELKPKGGFLIGTSPAFDFSLLTVCALIHPGNDGCKYSIDGHPLGVTSYTQECAAGTCLSTAYPVN</sequence>
<evidence type="ECO:0000259" key="13">
    <source>
        <dbReference type="PROSITE" id="PS51959"/>
    </source>
</evidence>
<comment type="caution">
    <text evidence="14">The sequence shown here is derived from an EMBL/GenBank/DDBJ whole genome shotgun (WGS) entry which is preliminary data.</text>
</comment>
<evidence type="ECO:0000256" key="6">
    <source>
        <dbReference type="ARBA" id="ARBA00022759"/>
    </source>
</evidence>
<keyword evidence="4 11" id="KW-0540">Nuclease</keyword>
<feature type="chain" id="PRO_5042663471" evidence="11">
    <location>
        <begin position="19"/>
        <end position="564"/>
    </location>
</feature>
<evidence type="ECO:0000256" key="4">
    <source>
        <dbReference type="ARBA" id="ARBA00022722"/>
    </source>
</evidence>
<keyword evidence="14" id="KW-0675">Receptor</keyword>
<dbReference type="GO" id="GO:0003723">
    <property type="term" value="F:RNA binding"/>
    <property type="evidence" value="ECO:0007669"/>
    <property type="project" value="UniProtKB-UniRule"/>
</dbReference>
<organism evidence="14 15">
    <name type="scientific">Trichostrongylus colubriformis</name>
    <name type="common">Black scour worm</name>
    <dbReference type="NCBI Taxonomy" id="6319"/>
    <lineage>
        <taxon>Eukaryota</taxon>
        <taxon>Metazoa</taxon>
        <taxon>Ecdysozoa</taxon>
        <taxon>Nematoda</taxon>
        <taxon>Chromadorea</taxon>
        <taxon>Rhabditida</taxon>
        <taxon>Rhabditina</taxon>
        <taxon>Rhabditomorpha</taxon>
        <taxon>Strongyloidea</taxon>
        <taxon>Trichostrongylidae</taxon>
        <taxon>Trichostrongylus</taxon>
    </lineage>
</organism>
<dbReference type="PROSITE" id="PS51959">
    <property type="entry name" value="ENDOU"/>
    <property type="match status" value="2"/>
</dbReference>
<evidence type="ECO:0000256" key="3">
    <source>
        <dbReference type="ARBA" id="ARBA00011245"/>
    </source>
</evidence>
<evidence type="ECO:0000313" key="15">
    <source>
        <dbReference type="Proteomes" id="UP001331761"/>
    </source>
</evidence>
<dbReference type="GO" id="GO:0004521">
    <property type="term" value="F:RNA endonuclease activity"/>
    <property type="evidence" value="ECO:0007669"/>
    <property type="project" value="UniProtKB-UniRule"/>
</dbReference>
<keyword evidence="10" id="KW-0456">Lyase</keyword>
<evidence type="ECO:0000256" key="11">
    <source>
        <dbReference type="RuleBase" id="RU367085"/>
    </source>
</evidence>
<evidence type="ECO:0000256" key="9">
    <source>
        <dbReference type="ARBA" id="ARBA00023211"/>
    </source>
</evidence>
<keyword evidence="11" id="KW-0732">Signal</keyword>
<feature type="signal peptide" evidence="11">
    <location>
        <begin position="1"/>
        <end position="18"/>
    </location>
</feature>
<protein>
    <submittedName>
        <fullName evidence="14">G protein-coupled receptor</fullName>
    </submittedName>
</protein>
<dbReference type="GO" id="GO:0046872">
    <property type="term" value="F:metal ion binding"/>
    <property type="evidence" value="ECO:0007669"/>
    <property type="project" value="UniProtKB-UniRule"/>
</dbReference>
<dbReference type="PANTHER" id="PTHR12439">
    <property type="entry name" value="PLACENTAL PROTEIN 11-RELATED"/>
    <property type="match status" value="1"/>
</dbReference>
<gene>
    <name evidence="14" type="ORF">GCK32_000315</name>
</gene>
<comment type="similarity">
    <text evidence="2 11">Belongs to the ENDOU family.</text>
</comment>
<dbReference type="EMBL" id="WIXE01021108">
    <property type="protein sequence ID" value="KAK5968711.1"/>
    <property type="molecule type" value="Genomic_DNA"/>
</dbReference>
<keyword evidence="8 11" id="KW-0694">RNA-binding</keyword>
<evidence type="ECO:0000256" key="5">
    <source>
        <dbReference type="ARBA" id="ARBA00022723"/>
    </source>
</evidence>
<keyword evidence="6 11" id="KW-0255">Endonuclease</keyword>
<keyword evidence="9 11" id="KW-0464">Manganese</keyword>
<feature type="region of interest" description="Disordered" evidence="12">
    <location>
        <begin position="282"/>
        <end position="302"/>
    </location>
</feature>
<evidence type="ECO:0000256" key="10">
    <source>
        <dbReference type="ARBA" id="ARBA00023239"/>
    </source>
</evidence>
<evidence type="ECO:0000256" key="1">
    <source>
        <dbReference type="ARBA" id="ARBA00001936"/>
    </source>
</evidence>
<dbReference type="Pfam" id="PF09412">
    <property type="entry name" value="XendoU"/>
    <property type="match status" value="2"/>
</dbReference>
<proteinExistence type="inferred from homology"/>
<evidence type="ECO:0000256" key="7">
    <source>
        <dbReference type="ARBA" id="ARBA00022801"/>
    </source>
</evidence>
<evidence type="ECO:0000313" key="14">
    <source>
        <dbReference type="EMBL" id="KAK5968711.1"/>
    </source>
</evidence>
<accession>A0AAN8EXC6</accession>
<dbReference type="PANTHER" id="PTHR12439:SF42">
    <property type="entry name" value="ENDORIBONUCLEASE-RELATED"/>
    <property type="match status" value="1"/>
</dbReference>
<evidence type="ECO:0000256" key="2">
    <source>
        <dbReference type="ARBA" id="ARBA00010168"/>
    </source>
</evidence>
<name>A0AAN8EXC6_TRICO</name>
<dbReference type="GO" id="GO:0016787">
    <property type="term" value="F:hydrolase activity"/>
    <property type="evidence" value="ECO:0007669"/>
    <property type="project" value="UniProtKB-KW"/>
</dbReference>
<feature type="domain" description="EndoU" evidence="13">
    <location>
        <begin position="300"/>
        <end position="564"/>
    </location>
</feature>
<dbReference type="CDD" id="cd21159">
    <property type="entry name" value="XendoU"/>
    <property type="match status" value="2"/>
</dbReference>
<dbReference type="AlphaFoldDB" id="A0AAN8EXC6"/>
<evidence type="ECO:0000256" key="8">
    <source>
        <dbReference type="ARBA" id="ARBA00022884"/>
    </source>
</evidence>
<dbReference type="InterPro" id="IPR039787">
    <property type="entry name" value="ENDOU"/>
</dbReference>
<reference evidence="14 15" key="1">
    <citation type="submission" date="2019-10" db="EMBL/GenBank/DDBJ databases">
        <title>Assembly and Annotation for the nematode Trichostrongylus colubriformis.</title>
        <authorList>
            <person name="Martin J."/>
        </authorList>
    </citation>
    <scope>NUCLEOTIDE SEQUENCE [LARGE SCALE GENOMIC DNA]</scope>
    <source>
        <strain evidence="14">G859</strain>
        <tissue evidence="14">Whole worm</tissue>
    </source>
</reference>
<feature type="compositionally biased region" description="Low complexity" evidence="12">
    <location>
        <begin position="284"/>
        <end position="300"/>
    </location>
</feature>
<dbReference type="SUPFAM" id="SSF142877">
    <property type="entry name" value="EndoU-like"/>
    <property type="match status" value="2"/>
</dbReference>
<evidence type="ECO:0000256" key="12">
    <source>
        <dbReference type="SAM" id="MobiDB-lite"/>
    </source>
</evidence>
<dbReference type="InterPro" id="IPR037227">
    <property type="entry name" value="EndoU-like"/>
</dbReference>
<comment type="cofactor">
    <cofactor evidence="1 11">
        <name>Mn(2+)</name>
        <dbReference type="ChEBI" id="CHEBI:29035"/>
    </cofactor>
</comment>
<keyword evidence="7 11" id="KW-0378">Hydrolase</keyword>
<comment type="subunit">
    <text evidence="3 11">Monomer.</text>
</comment>
<dbReference type="InterPro" id="IPR018998">
    <property type="entry name" value="EndoU_C"/>
</dbReference>
<keyword evidence="5 11" id="KW-0479">Metal-binding</keyword>
<keyword evidence="15" id="KW-1185">Reference proteome</keyword>
<feature type="domain" description="EndoU" evidence="13">
    <location>
        <begin position="24"/>
        <end position="283"/>
    </location>
</feature>
<dbReference type="Proteomes" id="UP001331761">
    <property type="component" value="Unassembled WGS sequence"/>
</dbReference>
<dbReference type="GO" id="GO:0016829">
    <property type="term" value="F:lyase activity"/>
    <property type="evidence" value="ECO:0007669"/>
    <property type="project" value="UniProtKB-KW"/>
</dbReference>